<evidence type="ECO:0000256" key="7">
    <source>
        <dbReference type="ARBA" id="ARBA00022827"/>
    </source>
</evidence>
<protein>
    <recommendedName>
        <fullName evidence="3">FAD:protein FMN transferase</fullName>
        <ecNumber evidence="2">2.7.1.180</ecNumber>
    </recommendedName>
    <alternativeName>
        <fullName evidence="9">Flavin transferase</fullName>
    </alternativeName>
</protein>
<evidence type="ECO:0000256" key="5">
    <source>
        <dbReference type="ARBA" id="ARBA00022679"/>
    </source>
</evidence>
<dbReference type="InterPro" id="IPR014469">
    <property type="entry name" value="DUF2271"/>
</dbReference>
<evidence type="ECO:0000313" key="13">
    <source>
        <dbReference type="Proteomes" id="UP001597512"/>
    </source>
</evidence>
<keyword evidence="11" id="KW-0732">Signal</keyword>
<sequence length="507" mass="55652">MKIRPFISLSLLVPVAAVPVHADSPGLFIAHFDHVLGTSFSVKLAAQSWAVARQAERSILAEIDRLNAVLSSYRPDSEFSRWLAAPMGEATVLSDDLFDVLSRFDSWRTQTNGALNAAAEHIGQLWQKAAQSGQKPADTDLLRTVTEVGQIHWQLDANARTATRLTQTPLRLHTFVKSYILDRAAETALNEPGLNGLVLNSGGDILVRGNWQESIAVANPRAYAENAAPLARFFVQNQTVATSGDYRRGTQIGREWVSHIMDPRTGLPAHAIISATVLHPDAVTAGALATAFNVLAPSDSASLAARLPGSEYLLVNRDGQSITSAGWPGVAQPSSEVVPTPTLLTTVHLLSVPAKDKLWNPSQELLITVELARFEGRSHRPFMAAWVEDETGKPVRQLALWYNKPRWLHELREWYNLRIDTGNAASVTSATRSPGEYTLVWDGKDESGQFVKQGKYTVLIEAAREHGSYQLMRQTMDFNGKVKQQPFNGNVEITAAALDYREKSAAH</sequence>
<keyword evidence="7" id="KW-0274">FAD</keyword>
<keyword evidence="4" id="KW-0285">Flavoprotein</keyword>
<dbReference type="Gene3D" id="2.60.40.4070">
    <property type="match status" value="1"/>
</dbReference>
<comment type="caution">
    <text evidence="12">The sequence shown here is derived from an EMBL/GenBank/DDBJ whole genome shotgun (WGS) entry which is preliminary data.</text>
</comment>
<evidence type="ECO:0000256" key="3">
    <source>
        <dbReference type="ARBA" id="ARBA00016337"/>
    </source>
</evidence>
<evidence type="ECO:0000256" key="8">
    <source>
        <dbReference type="ARBA" id="ARBA00022842"/>
    </source>
</evidence>
<dbReference type="SUPFAM" id="SSF143631">
    <property type="entry name" value="ApbE-like"/>
    <property type="match status" value="1"/>
</dbReference>
<evidence type="ECO:0000313" key="12">
    <source>
        <dbReference type="EMBL" id="MFD2937525.1"/>
    </source>
</evidence>
<reference evidence="13" key="1">
    <citation type="journal article" date="2019" name="Int. J. Syst. Evol. Microbiol.">
        <title>The Global Catalogue of Microorganisms (GCM) 10K type strain sequencing project: providing services to taxonomists for standard genome sequencing and annotation.</title>
        <authorList>
            <consortium name="The Broad Institute Genomics Platform"/>
            <consortium name="The Broad Institute Genome Sequencing Center for Infectious Disease"/>
            <person name="Wu L."/>
            <person name="Ma J."/>
        </authorList>
    </citation>
    <scope>NUCLEOTIDE SEQUENCE [LARGE SCALE GENOMIC DNA]</scope>
    <source>
        <strain evidence="13">KCTC 52490</strain>
    </source>
</reference>
<feature type="signal peptide" evidence="11">
    <location>
        <begin position="1"/>
        <end position="22"/>
    </location>
</feature>
<dbReference type="PANTHER" id="PTHR30040:SF2">
    <property type="entry name" value="FAD:PROTEIN FMN TRANSFERASE"/>
    <property type="match status" value="1"/>
</dbReference>
<evidence type="ECO:0000256" key="1">
    <source>
        <dbReference type="ARBA" id="ARBA00001946"/>
    </source>
</evidence>
<dbReference type="PANTHER" id="PTHR30040">
    <property type="entry name" value="THIAMINE BIOSYNTHESIS LIPOPROTEIN APBE"/>
    <property type="match status" value="1"/>
</dbReference>
<organism evidence="12 13">
    <name type="scientific">Spirosoma flavum</name>
    <dbReference type="NCBI Taxonomy" id="2048557"/>
    <lineage>
        <taxon>Bacteria</taxon>
        <taxon>Pseudomonadati</taxon>
        <taxon>Bacteroidota</taxon>
        <taxon>Cytophagia</taxon>
        <taxon>Cytophagales</taxon>
        <taxon>Cytophagaceae</taxon>
        <taxon>Spirosoma</taxon>
    </lineage>
</organism>
<evidence type="ECO:0000256" key="6">
    <source>
        <dbReference type="ARBA" id="ARBA00022723"/>
    </source>
</evidence>
<comment type="cofactor">
    <cofactor evidence="1">
        <name>Mg(2+)</name>
        <dbReference type="ChEBI" id="CHEBI:18420"/>
    </cofactor>
</comment>
<dbReference type="RefSeq" id="WP_381507687.1">
    <property type="nucleotide sequence ID" value="NZ_JBHUOM010000035.1"/>
</dbReference>
<evidence type="ECO:0000256" key="10">
    <source>
        <dbReference type="ARBA" id="ARBA00048540"/>
    </source>
</evidence>
<feature type="chain" id="PRO_5047266861" description="FAD:protein FMN transferase" evidence="11">
    <location>
        <begin position="23"/>
        <end position="507"/>
    </location>
</feature>
<dbReference type="InterPro" id="IPR024932">
    <property type="entry name" value="ApbE"/>
</dbReference>
<keyword evidence="5" id="KW-0808">Transferase</keyword>
<comment type="catalytic activity">
    <reaction evidence="10">
        <text>L-threonyl-[protein] + FAD = FMN-L-threonyl-[protein] + AMP + H(+)</text>
        <dbReference type="Rhea" id="RHEA:36847"/>
        <dbReference type="Rhea" id="RHEA-COMP:11060"/>
        <dbReference type="Rhea" id="RHEA-COMP:11061"/>
        <dbReference type="ChEBI" id="CHEBI:15378"/>
        <dbReference type="ChEBI" id="CHEBI:30013"/>
        <dbReference type="ChEBI" id="CHEBI:57692"/>
        <dbReference type="ChEBI" id="CHEBI:74257"/>
        <dbReference type="ChEBI" id="CHEBI:456215"/>
        <dbReference type="EC" id="2.7.1.180"/>
    </reaction>
</comment>
<dbReference type="Pfam" id="PF02424">
    <property type="entry name" value="ApbE"/>
    <property type="match status" value="1"/>
</dbReference>
<evidence type="ECO:0000256" key="4">
    <source>
        <dbReference type="ARBA" id="ARBA00022630"/>
    </source>
</evidence>
<dbReference type="Proteomes" id="UP001597512">
    <property type="component" value="Unassembled WGS sequence"/>
</dbReference>
<evidence type="ECO:0000256" key="11">
    <source>
        <dbReference type="SAM" id="SignalP"/>
    </source>
</evidence>
<keyword evidence="8" id="KW-0460">Magnesium</keyword>
<dbReference type="EMBL" id="JBHUOM010000035">
    <property type="protein sequence ID" value="MFD2937525.1"/>
    <property type="molecule type" value="Genomic_DNA"/>
</dbReference>
<dbReference type="Pfam" id="PF10029">
    <property type="entry name" value="DUF2271"/>
    <property type="match status" value="1"/>
</dbReference>
<proteinExistence type="predicted"/>
<dbReference type="Gene3D" id="3.10.520.10">
    <property type="entry name" value="ApbE-like domains"/>
    <property type="match status" value="1"/>
</dbReference>
<keyword evidence="13" id="KW-1185">Reference proteome</keyword>
<dbReference type="InterPro" id="IPR003374">
    <property type="entry name" value="ApbE-like_sf"/>
</dbReference>
<evidence type="ECO:0000256" key="9">
    <source>
        <dbReference type="ARBA" id="ARBA00031306"/>
    </source>
</evidence>
<dbReference type="EC" id="2.7.1.180" evidence="2"/>
<evidence type="ECO:0000256" key="2">
    <source>
        <dbReference type="ARBA" id="ARBA00011955"/>
    </source>
</evidence>
<gene>
    <name evidence="12" type="ORF">ACFS25_27375</name>
</gene>
<name>A0ABW6AU70_9BACT</name>
<keyword evidence="6" id="KW-0479">Metal-binding</keyword>
<accession>A0ABW6AU70</accession>